<proteinExistence type="predicted"/>
<dbReference type="EMBL" id="OX458932">
    <property type="protein sequence ID" value="CAI9084815.1"/>
    <property type="molecule type" value="Genomic_DNA"/>
</dbReference>
<organism evidence="1 2">
    <name type="scientific">Candidatus Methylacidiphilum fumarolicum</name>
    <dbReference type="NCBI Taxonomy" id="591154"/>
    <lineage>
        <taxon>Bacteria</taxon>
        <taxon>Pseudomonadati</taxon>
        <taxon>Verrucomicrobiota</taxon>
        <taxon>Methylacidiphilae</taxon>
        <taxon>Methylacidiphilales</taxon>
        <taxon>Methylacidiphilaceae</taxon>
        <taxon>Methylacidiphilum (ex Ratnadevi et al. 2023)</taxon>
    </lineage>
</organism>
<protein>
    <submittedName>
        <fullName evidence="1">Uncharacterized protein</fullName>
    </submittedName>
</protein>
<dbReference type="Proteomes" id="UP001161497">
    <property type="component" value="Chromosome"/>
</dbReference>
<evidence type="ECO:0000313" key="2">
    <source>
        <dbReference type="Proteomes" id="UP001161497"/>
    </source>
</evidence>
<name>A0ABM9IAZ5_9BACT</name>
<reference evidence="1" key="1">
    <citation type="submission" date="2023-03" db="EMBL/GenBank/DDBJ databases">
        <authorList>
            <person name="Cremers G."/>
            <person name="Picone N."/>
        </authorList>
    </citation>
    <scope>NUCLEOTIDE SEQUENCE</scope>
    <source>
        <strain evidence="1">Sample_alias</strain>
    </source>
</reference>
<sequence>MGERELPGISKARKLPLAVLERSTLGPDPVYHGWITKRNRRHASNMLVEDVWVGPEIFLIKIRSIEIKAG</sequence>
<evidence type="ECO:0000313" key="1">
    <source>
        <dbReference type="EMBL" id="CAI9084815.1"/>
    </source>
</evidence>
<gene>
    <name evidence="1" type="ORF">MFUM_0423</name>
</gene>
<accession>A0ABM9IAZ5</accession>
<keyword evidence="2" id="KW-1185">Reference proteome</keyword>